<dbReference type="EMBL" id="JAAGAX010000008">
    <property type="protein sequence ID" value="KAF2306517.1"/>
    <property type="molecule type" value="Genomic_DNA"/>
</dbReference>
<sequence>MASGKQKKAARYDKLRDLTNSTGVNIPNPSPDHSFLFPLLFIVLLSQTLNHEFLQLCKQTMNKTSIIVDASKYIEELKEKVERLNQEVGTSQASATSQNQLPMQVTVETLEKGFLINVLSEKNCPGLLVSILEAFEEVGLDVLDARVSCEDNFQLEAVGGEYQGDADSLDAQVVKQAVVQAINNWRENNDQD</sequence>
<comment type="subcellular location">
    <subcellularLocation>
        <location evidence="1">Nucleus</location>
    </subcellularLocation>
</comment>
<protein>
    <recommendedName>
        <fullName evidence="6">Plant bHLH transcription factor ACT-like domain-containing protein</fullName>
    </recommendedName>
</protein>
<organism evidence="7 8">
    <name type="scientific">Hevea brasiliensis</name>
    <name type="common">Para rubber tree</name>
    <name type="synonym">Siphonia brasiliensis</name>
    <dbReference type="NCBI Taxonomy" id="3981"/>
    <lineage>
        <taxon>Eukaryota</taxon>
        <taxon>Viridiplantae</taxon>
        <taxon>Streptophyta</taxon>
        <taxon>Embryophyta</taxon>
        <taxon>Tracheophyta</taxon>
        <taxon>Spermatophyta</taxon>
        <taxon>Magnoliopsida</taxon>
        <taxon>eudicotyledons</taxon>
        <taxon>Gunneridae</taxon>
        <taxon>Pentapetalae</taxon>
        <taxon>rosids</taxon>
        <taxon>fabids</taxon>
        <taxon>Malpighiales</taxon>
        <taxon>Euphorbiaceae</taxon>
        <taxon>Crotonoideae</taxon>
        <taxon>Micrandreae</taxon>
        <taxon>Hevea</taxon>
    </lineage>
</organism>
<evidence type="ECO:0000256" key="3">
    <source>
        <dbReference type="ARBA" id="ARBA00023163"/>
    </source>
</evidence>
<dbReference type="GO" id="GO:0005634">
    <property type="term" value="C:nucleus"/>
    <property type="evidence" value="ECO:0007669"/>
    <property type="project" value="UniProtKB-SubCell"/>
</dbReference>
<feature type="coiled-coil region" evidence="5">
    <location>
        <begin position="67"/>
        <end position="94"/>
    </location>
</feature>
<keyword evidence="3" id="KW-0804">Transcription</keyword>
<keyword evidence="8" id="KW-1185">Reference proteome</keyword>
<dbReference type="InterPro" id="IPR051358">
    <property type="entry name" value="TF_AMS/ICE1/BHLH6-like"/>
</dbReference>
<evidence type="ECO:0000313" key="8">
    <source>
        <dbReference type="Proteomes" id="UP000467840"/>
    </source>
</evidence>
<reference evidence="7 8" key="1">
    <citation type="journal article" date="2020" name="Mol. Plant">
        <title>The Chromosome-Based Rubber Tree Genome Provides New Insights into Spurge Genome Evolution and Rubber Biosynthesis.</title>
        <authorList>
            <person name="Liu J."/>
            <person name="Shi C."/>
            <person name="Shi C.C."/>
            <person name="Li W."/>
            <person name="Zhang Q.J."/>
            <person name="Zhang Y."/>
            <person name="Li K."/>
            <person name="Lu H.F."/>
            <person name="Shi C."/>
            <person name="Zhu S.T."/>
            <person name="Xiao Z.Y."/>
            <person name="Nan H."/>
            <person name="Yue Y."/>
            <person name="Zhu X.G."/>
            <person name="Wu Y."/>
            <person name="Hong X.N."/>
            <person name="Fan G.Y."/>
            <person name="Tong Y."/>
            <person name="Zhang D."/>
            <person name="Mao C.L."/>
            <person name="Liu Y.L."/>
            <person name="Hao S.J."/>
            <person name="Liu W.Q."/>
            <person name="Lv M.Q."/>
            <person name="Zhang H.B."/>
            <person name="Liu Y."/>
            <person name="Hu-Tang G.R."/>
            <person name="Wang J.P."/>
            <person name="Wang J.H."/>
            <person name="Sun Y.H."/>
            <person name="Ni S.B."/>
            <person name="Chen W.B."/>
            <person name="Zhang X.C."/>
            <person name="Jiao Y.N."/>
            <person name="Eichler E.E."/>
            <person name="Li G.H."/>
            <person name="Liu X."/>
            <person name="Gao L.Z."/>
        </authorList>
    </citation>
    <scope>NUCLEOTIDE SEQUENCE [LARGE SCALE GENOMIC DNA]</scope>
    <source>
        <strain evidence="8">cv. GT1</strain>
        <tissue evidence="7">Leaf</tissue>
    </source>
</reference>
<keyword evidence="4" id="KW-0539">Nucleus</keyword>
<accession>A0A6A6M141</accession>
<comment type="caution">
    <text evidence="7">The sequence shown here is derived from an EMBL/GenBank/DDBJ whole genome shotgun (WGS) entry which is preliminary data.</text>
</comment>
<keyword evidence="2" id="KW-0805">Transcription regulation</keyword>
<keyword evidence="5" id="KW-0175">Coiled coil</keyword>
<evidence type="ECO:0000256" key="2">
    <source>
        <dbReference type="ARBA" id="ARBA00023015"/>
    </source>
</evidence>
<dbReference type="Pfam" id="PF22754">
    <property type="entry name" value="bHLH-TF_ACT-like_plant"/>
    <property type="match status" value="1"/>
</dbReference>
<dbReference type="InterPro" id="IPR054502">
    <property type="entry name" value="bHLH-TF_ACT-like_plant"/>
</dbReference>
<feature type="domain" description="Plant bHLH transcription factor ACT-like" evidence="6">
    <location>
        <begin position="104"/>
        <end position="182"/>
    </location>
</feature>
<dbReference type="GO" id="GO:0003700">
    <property type="term" value="F:DNA-binding transcription factor activity"/>
    <property type="evidence" value="ECO:0007669"/>
    <property type="project" value="TreeGrafter"/>
</dbReference>
<dbReference type="Proteomes" id="UP000467840">
    <property type="component" value="Chromosome 9"/>
</dbReference>
<evidence type="ECO:0000256" key="5">
    <source>
        <dbReference type="SAM" id="Coils"/>
    </source>
</evidence>
<dbReference type="Gene3D" id="4.10.280.10">
    <property type="entry name" value="Helix-loop-helix DNA-binding domain"/>
    <property type="match status" value="1"/>
</dbReference>
<dbReference type="PANTHER" id="PTHR31945">
    <property type="entry name" value="TRANSCRIPTION FACTOR SCREAM2-RELATED"/>
    <property type="match status" value="1"/>
</dbReference>
<dbReference type="PANTHER" id="PTHR31945:SF45">
    <property type="entry name" value="EXPRESSED PROTEIN"/>
    <property type="match status" value="1"/>
</dbReference>
<evidence type="ECO:0000259" key="6">
    <source>
        <dbReference type="Pfam" id="PF22754"/>
    </source>
</evidence>
<dbReference type="InterPro" id="IPR036638">
    <property type="entry name" value="HLH_DNA-bd_sf"/>
</dbReference>
<name>A0A6A6M141_HEVBR</name>
<dbReference type="GO" id="GO:0043565">
    <property type="term" value="F:sequence-specific DNA binding"/>
    <property type="evidence" value="ECO:0007669"/>
    <property type="project" value="TreeGrafter"/>
</dbReference>
<dbReference type="AlphaFoldDB" id="A0A6A6M141"/>
<evidence type="ECO:0000313" key="7">
    <source>
        <dbReference type="EMBL" id="KAF2306517.1"/>
    </source>
</evidence>
<evidence type="ECO:0000256" key="4">
    <source>
        <dbReference type="ARBA" id="ARBA00023242"/>
    </source>
</evidence>
<dbReference type="GO" id="GO:0046983">
    <property type="term" value="F:protein dimerization activity"/>
    <property type="evidence" value="ECO:0007669"/>
    <property type="project" value="InterPro"/>
</dbReference>
<evidence type="ECO:0000256" key="1">
    <source>
        <dbReference type="ARBA" id="ARBA00004123"/>
    </source>
</evidence>
<proteinExistence type="predicted"/>
<gene>
    <name evidence="7" type="ORF">GH714_018958</name>
</gene>